<dbReference type="InterPro" id="IPR007110">
    <property type="entry name" value="Ig-like_dom"/>
</dbReference>
<dbReference type="Gene3D" id="2.60.40.10">
    <property type="entry name" value="Immunoglobulins"/>
    <property type="match status" value="1"/>
</dbReference>
<evidence type="ECO:0000256" key="4">
    <source>
        <dbReference type="ARBA" id="ARBA00023319"/>
    </source>
</evidence>
<keyword evidence="2" id="KW-1015">Disulfide bond</keyword>
<reference evidence="8" key="1">
    <citation type="submission" date="2025-08" db="UniProtKB">
        <authorList>
            <consortium name="Ensembl"/>
        </authorList>
    </citation>
    <scope>IDENTIFICATION</scope>
</reference>
<dbReference type="SMART" id="SM00409">
    <property type="entry name" value="IG"/>
    <property type="match status" value="1"/>
</dbReference>
<keyword evidence="9" id="KW-1185">Reference proteome</keyword>
<sequence>MAELRAVLLARLLVGQLSLFLAWLWGAQAGWSFKLRQPESWVSVTVGQTLTLTCTVTGLGPPGPVKWLKGWGSSNQTVYDQKGSSHRVTRAVNESNTDFTIHIEDVHPEDAGTYYCVKFHKKNLRDELFDHGRGTEVAVYETSPFPSLEVAAAVLCFIFLIFVLAFCLYRRKQRGGEQSQHVAEVTTGSCSPFPVPRCAGSPGTPSSEAEDAENPKLPHQQSSEVDKDIHYADLQPLPTARWPSRSPGAERSEYASIRGAAK</sequence>
<dbReference type="Proteomes" id="UP000694428">
    <property type="component" value="Unplaced"/>
</dbReference>
<evidence type="ECO:0000313" key="8">
    <source>
        <dbReference type="Ensembl" id="ENSPSTP00000003589.1"/>
    </source>
</evidence>
<dbReference type="Pfam" id="PF07686">
    <property type="entry name" value="V-set"/>
    <property type="match status" value="1"/>
</dbReference>
<accession>A0A8C9EP30</accession>
<feature type="domain" description="Ig-like" evidence="7">
    <location>
        <begin position="47"/>
        <end position="116"/>
    </location>
</feature>
<dbReference type="SUPFAM" id="SSF48726">
    <property type="entry name" value="Immunoglobulin"/>
    <property type="match status" value="1"/>
</dbReference>
<keyword evidence="6" id="KW-0812">Transmembrane</keyword>
<protein>
    <recommendedName>
        <fullName evidence="7">Ig-like domain-containing protein</fullName>
    </recommendedName>
</protein>
<feature type="region of interest" description="Disordered" evidence="5">
    <location>
        <begin position="194"/>
        <end position="262"/>
    </location>
</feature>
<dbReference type="InterPro" id="IPR013783">
    <property type="entry name" value="Ig-like_fold"/>
</dbReference>
<dbReference type="Ensembl" id="ENSPSTT00000003763.1">
    <property type="protein sequence ID" value="ENSPSTP00000003589.1"/>
    <property type="gene ID" value="ENSPSTG00000002609.1"/>
</dbReference>
<organism evidence="8 9">
    <name type="scientific">Pavo cristatus</name>
    <name type="common">Indian peafowl</name>
    <name type="synonym">Blue peafowl</name>
    <dbReference type="NCBI Taxonomy" id="9049"/>
    <lineage>
        <taxon>Eukaryota</taxon>
        <taxon>Metazoa</taxon>
        <taxon>Chordata</taxon>
        <taxon>Craniata</taxon>
        <taxon>Vertebrata</taxon>
        <taxon>Euteleostomi</taxon>
        <taxon>Archelosauria</taxon>
        <taxon>Archosauria</taxon>
        <taxon>Dinosauria</taxon>
        <taxon>Saurischia</taxon>
        <taxon>Theropoda</taxon>
        <taxon>Coelurosauria</taxon>
        <taxon>Aves</taxon>
        <taxon>Neognathae</taxon>
        <taxon>Galloanserae</taxon>
        <taxon>Galliformes</taxon>
        <taxon>Phasianidae</taxon>
        <taxon>Phasianinae</taxon>
        <taxon>Pavo</taxon>
    </lineage>
</organism>
<dbReference type="InterPro" id="IPR003598">
    <property type="entry name" value="Ig_sub2"/>
</dbReference>
<evidence type="ECO:0000256" key="5">
    <source>
        <dbReference type="SAM" id="MobiDB-lite"/>
    </source>
</evidence>
<evidence type="ECO:0000256" key="6">
    <source>
        <dbReference type="SAM" id="Phobius"/>
    </source>
</evidence>
<evidence type="ECO:0000259" key="7">
    <source>
        <dbReference type="PROSITE" id="PS50835"/>
    </source>
</evidence>
<dbReference type="SMART" id="SM00406">
    <property type="entry name" value="IGv"/>
    <property type="match status" value="1"/>
</dbReference>
<evidence type="ECO:0000256" key="2">
    <source>
        <dbReference type="ARBA" id="ARBA00023157"/>
    </source>
</evidence>
<dbReference type="InterPro" id="IPR036179">
    <property type="entry name" value="Ig-like_dom_sf"/>
</dbReference>
<evidence type="ECO:0000256" key="3">
    <source>
        <dbReference type="ARBA" id="ARBA00023180"/>
    </source>
</evidence>
<dbReference type="SMART" id="SM00408">
    <property type="entry name" value="IGc2"/>
    <property type="match status" value="1"/>
</dbReference>
<keyword evidence="6" id="KW-0472">Membrane</keyword>
<keyword evidence="4" id="KW-0393">Immunoglobulin domain</keyword>
<dbReference type="PROSITE" id="PS50835">
    <property type="entry name" value="IG_LIKE"/>
    <property type="match status" value="1"/>
</dbReference>
<dbReference type="InterPro" id="IPR003599">
    <property type="entry name" value="Ig_sub"/>
</dbReference>
<keyword evidence="3" id="KW-0325">Glycoprotein</keyword>
<dbReference type="InterPro" id="IPR013106">
    <property type="entry name" value="Ig_V-set"/>
</dbReference>
<feature type="transmembrane region" description="Helical" evidence="6">
    <location>
        <begin position="150"/>
        <end position="169"/>
    </location>
</feature>
<proteinExistence type="predicted"/>
<dbReference type="PANTHER" id="PTHR19971">
    <property type="entry name" value="SIGNAL-REGULATORY PROTEIN BETA"/>
    <property type="match status" value="1"/>
</dbReference>
<dbReference type="InterPro" id="IPR051755">
    <property type="entry name" value="Ig-like_CS_Receptor"/>
</dbReference>
<evidence type="ECO:0000256" key="1">
    <source>
        <dbReference type="ARBA" id="ARBA00022729"/>
    </source>
</evidence>
<name>A0A8C9EP30_PAVCR</name>
<dbReference type="FunFam" id="2.60.40.10:FF:000295">
    <property type="entry name" value="Tyrosine-protein phosphatase non-receptor type substrate 1"/>
    <property type="match status" value="1"/>
</dbReference>
<dbReference type="AlphaFoldDB" id="A0A8C9EP30"/>
<evidence type="ECO:0000313" key="9">
    <source>
        <dbReference type="Proteomes" id="UP000694428"/>
    </source>
</evidence>
<keyword evidence="6" id="KW-1133">Transmembrane helix</keyword>
<reference evidence="8" key="2">
    <citation type="submission" date="2025-09" db="UniProtKB">
        <authorList>
            <consortium name="Ensembl"/>
        </authorList>
    </citation>
    <scope>IDENTIFICATION</scope>
</reference>
<keyword evidence="1" id="KW-0732">Signal</keyword>